<dbReference type="Pfam" id="PF00817">
    <property type="entry name" value="IMS"/>
    <property type="match status" value="1"/>
</dbReference>
<evidence type="ECO:0000256" key="18">
    <source>
        <dbReference type="SAM" id="MobiDB-lite"/>
    </source>
</evidence>
<dbReference type="GO" id="GO:0003887">
    <property type="term" value="F:DNA-directed DNA polymerase activity"/>
    <property type="evidence" value="ECO:0007669"/>
    <property type="project" value="InterPro"/>
</dbReference>
<dbReference type="CDD" id="cd01701">
    <property type="entry name" value="PolY_Rev1"/>
    <property type="match status" value="1"/>
</dbReference>
<keyword evidence="10 17" id="KW-0460">Magnesium</keyword>
<evidence type="ECO:0000256" key="8">
    <source>
        <dbReference type="ARBA" id="ARBA00022723"/>
    </source>
</evidence>
<evidence type="ECO:0000256" key="4">
    <source>
        <dbReference type="ARBA" id="ARBA00020399"/>
    </source>
</evidence>
<evidence type="ECO:0000256" key="1">
    <source>
        <dbReference type="ARBA" id="ARBA00004123"/>
    </source>
</evidence>
<keyword evidence="8 17" id="KW-0479">Metal-binding</keyword>
<keyword evidence="6 16" id="KW-0808">Transferase</keyword>
<dbReference type="InterPro" id="IPR038401">
    <property type="entry name" value="Rev1_C_sf"/>
</dbReference>
<feature type="region of interest" description="Disordered" evidence="18">
    <location>
        <begin position="853"/>
        <end position="882"/>
    </location>
</feature>
<dbReference type="InterPro" id="IPR001126">
    <property type="entry name" value="UmuC"/>
</dbReference>
<proteinExistence type="inferred from homology"/>
<dbReference type="InterPro" id="IPR053848">
    <property type="entry name" value="IMS_HHH_1"/>
</dbReference>
<evidence type="ECO:0000256" key="3">
    <source>
        <dbReference type="ARBA" id="ARBA00010945"/>
    </source>
</evidence>
<dbReference type="PROSITE" id="PS50172">
    <property type="entry name" value="BRCT"/>
    <property type="match status" value="1"/>
</dbReference>
<feature type="binding site" evidence="17">
    <location>
        <position position="462"/>
    </location>
    <ligand>
        <name>Mg(2+)</name>
        <dbReference type="ChEBI" id="CHEBI:18420"/>
        <label>1</label>
    </ligand>
</feature>
<reference evidence="21" key="1">
    <citation type="submission" date="2018-03" db="EMBL/GenBank/DDBJ databases">
        <authorList>
            <person name="Guldener U."/>
        </authorList>
    </citation>
    <scope>NUCLEOTIDE SEQUENCE</scope>
</reference>
<dbReference type="GO" id="GO:0006281">
    <property type="term" value="P:DNA repair"/>
    <property type="evidence" value="ECO:0007669"/>
    <property type="project" value="UniProtKB-KW"/>
</dbReference>
<feature type="compositionally biased region" description="Polar residues" evidence="18">
    <location>
        <begin position="1"/>
        <end position="11"/>
    </location>
</feature>
<dbReference type="Proteomes" id="UP001187682">
    <property type="component" value="Unassembled WGS sequence"/>
</dbReference>
<feature type="compositionally biased region" description="Low complexity" evidence="18">
    <location>
        <begin position="244"/>
        <end position="258"/>
    </location>
</feature>
<dbReference type="SMART" id="SM00292">
    <property type="entry name" value="BRCT"/>
    <property type="match status" value="1"/>
</dbReference>
<keyword evidence="12" id="KW-0496">Mitochondrion</keyword>
<name>A0AAE8MR99_9PEZI</name>
<dbReference type="InterPro" id="IPR036775">
    <property type="entry name" value="DNA_pol_Y-fam_lit_finger_sf"/>
</dbReference>
<dbReference type="Gene3D" id="3.40.50.10190">
    <property type="entry name" value="BRCT domain"/>
    <property type="match status" value="1"/>
</dbReference>
<sequence length="1152" mass="126536">MGSLLDKNSSQVRKRIENHTFSDEQGDEYEESEFGGFGDYFRRKKIKLQNLDAELRATSSDAPQIFKGVVAHVSGYTQPALHVLHKELVKHGAGFLQYLDSKTMATHIIASFLTPKKAVEFARYRIVKPAWVTESIQAGKLLPWTDYRVLDEGPRQKTLKFDGGNVVSQSNSQPRLGYREQTQNSHYNTEFRNSPRSVAGLDTKGVAPSPKPGTPQLAGNLLASLGDTPPVHADVSMMDEPLGDNSDPAPASNDAAPSHRPANPEASAKALGKIPTGPGRKDAELVKEMTPEEYNAWLLMDPHIRKASSANPNFLQQFYSESRLHHLSTWKAELKSKMQRLALERGPAPRAVRRAHGSRRYIMHVDFDSFFCAVSLKKHPDLVDKPVAVAHGSGAGSEIASCNYVARKFGIKNGMWMKKGLEQCPELKILPYDFPAYEDASQKFYEAILDIGGVVQSVSIDEVLVDVTTIVLQEAKSAGNGVDEGSTLHEQEHANNLASRIRARVKEQTGCAVSVGIGGNILLAKVALRKAKPDGQHQVKPEEVLDVLGGLEVTSLPGVAYSIGAKLEEMGIKYVSGLRATSKERLTTALGPKTGEKLLDYAKGVDRTEVGDVSPRKSVSAEVSWGIRFISQAEAEEFVQNLCGELERRLLNEQVKGKHLTVKIMRRSLDAPFDAVKHLGHGKCDTFNKSAVFGIATHSAETIGREAISILRSFRFSPGDLRGLGVQMTRLDPIKRGGAVDGSQKRLQFQPFGGPSPPRRSHADPIEEVFSPVKPTNSTPGRRAERDPIDEGPMTPKKPKDSTHPAVVRARYYESDPMAKTPLNISGTQFILPPNPDPAVVAALPLDIRSRLMGQGVPRPSRQSSPSIPSRPQAATVEEPLPSQIDPEVFNALPEDMKAEILESYRRPGTSPAPANRLRSPHGDRVGPQVKKPATPTKKGIRGMWGKARERQRDAEAGLHQTNFLGVGNPEPQDNQESEGEDLDPEILAALPEDLRREVLEDHRRQRLARRSGLNVSGPSRRPQAELDEAVIGGQPKLTFPPAPPKMSFGNAGLTSLQEVKEMLDTWHSKTRTSGPHDDDVQMLEKYLRSVVLEERNMEKAVSLVKWLDWLVTADGTRGEGKGKQIWVKALARSRHTVNAAARERGLGELDI</sequence>
<dbReference type="SUPFAM" id="SSF56672">
    <property type="entry name" value="DNA/RNA polymerases"/>
    <property type="match status" value="1"/>
</dbReference>
<evidence type="ECO:0000256" key="13">
    <source>
        <dbReference type="ARBA" id="ARBA00023204"/>
    </source>
</evidence>
<feature type="binding site" evidence="17">
    <location>
        <position position="366"/>
    </location>
    <ligand>
        <name>Mg(2+)</name>
        <dbReference type="ChEBI" id="CHEBI:18420"/>
        <label>1</label>
    </ligand>
</feature>
<dbReference type="GO" id="GO:0017125">
    <property type="term" value="F:deoxycytidyl transferase activity"/>
    <property type="evidence" value="ECO:0007669"/>
    <property type="project" value="TreeGrafter"/>
</dbReference>
<organism evidence="21 22">
    <name type="scientific">Cephalotrichum gorgonifer</name>
    <dbReference type="NCBI Taxonomy" id="2041049"/>
    <lineage>
        <taxon>Eukaryota</taxon>
        <taxon>Fungi</taxon>
        <taxon>Dikarya</taxon>
        <taxon>Ascomycota</taxon>
        <taxon>Pezizomycotina</taxon>
        <taxon>Sordariomycetes</taxon>
        <taxon>Hypocreomycetidae</taxon>
        <taxon>Microascales</taxon>
        <taxon>Microascaceae</taxon>
        <taxon>Cephalotrichum</taxon>
    </lineage>
</organism>
<evidence type="ECO:0000256" key="14">
    <source>
        <dbReference type="ARBA" id="ARBA00023242"/>
    </source>
</evidence>
<feature type="compositionally biased region" description="Basic and acidic residues" evidence="18">
    <location>
        <begin position="947"/>
        <end position="957"/>
    </location>
</feature>
<evidence type="ECO:0000256" key="5">
    <source>
        <dbReference type="ARBA" id="ARBA00022634"/>
    </source>
</evidence>
<dbReference type="PANTHER" id="PTHR45990:SF1">
    <property type="entry name" value="DNA REPAIR PROTEIN REV1"/>
    <property type="match status" value="1"/>
</dbReference>
<dbReference type="SUPFAM" id="SSF52113">
    <property type="entry name" value="BRCT domain"/>
    <property type="match status" value="1"/>
</dbReference>
<feature type="domain" description="BRCT" evidence="19">
    <location>
        <begin position="61"/>
        <end position="149"/>
    </location>
</feature>
<dbReference type="InterPro" id="IPR025527">
    <property type="entry name" value="HUWE1/Rev1_UBM"/>
</dbReference>
<keyword evidence="9 16" id="KW-0227">DNA damage</keyword>
<keyword evidence="5 16" id="KW-0237">DNA synthesis</keyword>
<evidence type="ECO:0000256" key="10">
    <source>
        <dbReference type="ARBA" id="ARBA00022842"/>
    </source>
</evidence>
<dbReference type="InterPro" id="IPR012112">
    <property type="entry name" value="REV1"/>
</dbReference>
<dbReference type="Gene3D" id="6.10.250.1490">
    <property type="match status" value="1"/>
</dbReference>
<evidence type="ECO:0000313" key="21">
    <source>
        <dbReference type="EMBL" id="SPN97086.1"/>
    </source>
</evidence>
<dbReference type="EMBL" id="ONZQ02000001">
    <property type="protein sequence ID" value="SPN97086.1"/>
    <property type="molecule type" value="Genomic_DNA"/>
</dbReference>
<dbReference type="Gene3D" id="1.20.58.1280">
    <property type="entry name" value="DNA repair protein Rev1, C-terminal domain"/>
    <property type="match status" value="1"/>
</dbReference>
<dbReference type="Gene3D" id="3.40.1170.60">
    <property type="match status" value="1"/>
</dbReference>
<evidence type="ECO:0000256" key="11">
    <source>
        <dbReference type="ARBA" id="ARBA00023125"/>
    </source>
</evidence>
<dbReference type="InterPro" id="IPR043128">
    <property type="entry name" value="Rev_trsase/Diguanyl_cyclase"/>
</dbReference>
<dbReference type="GO" id="GO:0070987">
    <property type="term" value="P:error-free translesion synthesis"/>
    <property type="evidence" value="ECO:0007669"/>
    <property type="project" value="UniProtKB-ARBA"/>
</dbReference>
<dbReference type="GO" id="GO:0005634">
    <property type="term" value="C:nucleus"/>
    <property type="evidence" value="ECO:0007669"/>
    <property type="project" value="UniProtKB-SubCell"/>
</dbReference>
<evidence type="ECO:0000256" key="9">
    <source>
        <dbReference type="ARBA" id="ARBA00022763"/>
    </source>
</evidence>
<dbReference type="PANTHER" id="PTHR45990">
    <property type="entry name" value="DNA REPAIR PROTEIN REV1"/>
    <property type="match status" value="1"/>
</dbReference>
<comment type="cofactor">
    <cofactor evidence="17">
        <name>Mg(2+)</name>
        <dbReference type="ChEBI" id="CHEBI:18420"/>
    </cofactor>
    <text evidence="17">Binds 2 magnesium ions.</text>
</comment>
<dbReference type="FunFam" id="3.30.1490.100:FF:000001">
    <property type="entry name" value="DNA repair protein REV1"/>
    <property type="match status" value="1"/>
</dbReference>
<gene>
    <name evidence="21" type="ORF">DNG_00602</name>
</gene>
<feature type="region of interest" description="Disordered" evidence="18">
    <location>
        <begin position="906"/>
        <end position="982"/>
    </location>
</feature>
<dbReference type="InterPro" id="IPR043502">
    <property type="entry name" value="DNA/RNA_pol_sf"/>
</dbReference>
<evidence type="ECO:0000259" key="20">
    <source>
        <dbReference type="PROSITE" id="PS50173"/>
    </source>
</evidence>
<dbReference type="PIRSF" id="PIRSF036573">
    <property type="entry name" value="REV1"/>
    <property type="match status" value="1"/>
</dbReference>
<feature type="binding site" evidence="17">
    <location>
        <position position="461"/>
    </location>
    <ligand>
        <name>Mg(2+)</name>
        <dbReference type="ChEBI" id="CHEBI:18420"/>
        <label>1</label>
    </ligand>
</feature>
<dbReference type="EC" id="2.7.7.-" evidence="16"/>
<evidence type="ECO:0000256" key="17">
    <source>
        <dbReference type="PIRSR" id="PIRSR036573-2"/>
    </source>
</evidence>
<feature type="domain" description="UmuC" evidence="20">
    <location>
        <begin position="362"/>
        <end position="560"/>
    </location>
</feature>
<evidence type="ECO:0000256" key="16">
    <source>
        <dbReference type="PIRNR" id="PIRNR036573"/>
    </source>
</evidence>
<feature type="region of interest" description="Disordered" evidence="18">
    <location>
        <begin position="1005"/>
        <end position="1025"/>
    </location>
</feature>
<comment type="caution">
    <text evidence="21">The sequence shown here is derived from an EMBL/GenBank/DDBJ whole genome shotgun (WGS) entry which is preliminary data.</text>
</comment>
<keyword evidence="13 16" id="KW-0234">DNA repair</keyword>
<dbReference type="Pfam" id="PF14377">
    <property type="entry name" value="UBM"/>
    <property type="match status" value="3"/>
</dbReference>
<dbReference type="SUPFAM" id="SSF100879">
    <property type="entry name" value="Lesion bypass DNA polymerase (Y-family), little finger domain"/>
    <property type="match status" value="1"/>
</dbReference>
<dbReference type="Gene3D" id="3.30.1490.100">
    <property type="entry name" value="DNA polymerase, Y-family, little finger domain"/>
    <property type="match status" value="1"/>
</dbReference>
<dbReference type="GO" id="GO:0003684">
    <property type="term" value="F:damaged DNA binding"/>
    <property type="evidence" value="ECO:0007669"/>
    <property type="project" value="UniProtKB-UniRule"/>
</dbReference>
<evidence type="ECO:0000313" key="22">
    <source>
        <dbReference type="Proteomes" id="UP001187682"/>
    </source>
</evidence>
<evidence type="ECO:0000259" key="19">
    <source>
        <dbReference type="PROSITE" id="PS50172"/>
    </source>
</evidence>
<evidence type="ECO:0000256" key="15">
    <source>
        <dbReference type="ARBA" id="ARBA00058985"/>
    </source>
</evidence>
<dbReference type="FunFam" id="3.40.50.10190:FF:000011">
    <property type="entry name" value="DNA repair protein REV1"/>
    <property type="match status" value="1"/>
</dbReference>
<dbReference type="Gene3D" id="1.10.150.20">
    <property type="entry name" value="5' to 3' exonuclease, C-terminal subdomain"/>
    <property type="match status" value="1"/>
</dbReference>
<feature type="compositionally biased region" description="Polar residues" evidence="18">
    <location>
        <begin position="166"/>
        <end position="196"/>
    </location>
</feature>
<dbReference type="InterPro" id="IPR017961">
    <property type="entry name" value="DNA_pol_Y-fam_little_finger"/>
</dbReference>
<comment type="subcellular location">
    <subcellularLocation>
        <location evidence="2">Mitochondrion</location>
    </subcellularLocation>
    <subcellularLocation>
        <location evidence="1 16">Nucleus</location>
    </subcellularLocation>
</comment>
<dbReference type="GO" id="GO:0046872">
    <property type="term" value="F:metal ion binding"/>
    <property type="evidence" value="ECO:0007669"/>
    <property type="project" value="UniProtKB-KW"/>
</dbReference>
<keyword evidence="7 16" id="KW-0548">Nucleotidyltransferase</keyword>
<dbReference type="GO" id="GO:0005739">
    <property type="term" value="C:mitochondrion"/>
    <property type="evidence" value="ECO:0007669"/>
    <property type="project" value="UniProtKB-SubCell"/>
</dbReference>
<dbReference type="GO" id="GO:0042276">
    <property type="term" value="P:error-prone translesion synthesis"/>
    <property type="evidence" value="ECO:0007669"/>
    <property type="project" value="InterPro"/>
</dbReference>
<feature type="region of interest" description="Disordered" evidence="18">
    <location>
        <begin position="1"/>
        <end position="30"/>
    </location>
</feature>
<dbReference type="InterPro" id="IPR036420">
    <property type="entry name" value="BRCT_dom_sf"/>
</dbReference>
<feature type="region of interest" description="Disordered" evidence="18">
    <location>
        <begin position="160"/>
        <end position="281"/>
    </location>
</feature>
<dbReference type="Pfam" id="PF21999">
    <property type="entry name" value="IMS_HHH_1"/>
    <property type="match status" value="1"/>
</dbReference>
<keyword evidence="14 16" id="KW-0539">Nucleus</keyword>
<feature type="region of interest" description="Disordered" evidence="18">
    <location>
        <begin position="736"/>
        <end position="806"/>
    </location>
</feature>
<evidence type="ECO:0000256" key="6">
    <source>
        <dbReference type="ARBA" id="ARBA00022679"/>
    </source>
</evidence>
<comment type="function">
    <text evidence="15">Deoxycytidyl transferase involved in DNA repair. Transfers a dCMP residue from dCTP to the 3'-end of a DNA primer in a template-dependent reaction. May assist in the first step in the bypass of abasic lesions by the insertion of a nucleotide opposite the lesion. Required for normal induction of mutations by physical and chemical agents. Involved in mitochondrial DNA mutagenesis.</text>
</comment>
<dbReference type="AlphaFoldDB" id="A0AAE8MR99"/>
<dbReference type="Pfam" id="PF11799">
    <property type="entry name" value="IMS_C"/>
    <property type="match status" value="1"/>
</dbReference>
<dbReference type="Pfam" id="PF16727">
    <property type="entry name" value="REV1_C"/>
    <property type="match status" value="1"/>
</dbReference>
<evidence type="ECO:0000256" key="12">
    <source>
        <dbReference type="ARBA" id="ARBA00023128"/>
    </source>
</evidence>
<keyword evidence="22" id="KW-1185">Reference proteome</keyword>
<comment type="similarity">
    <text evidence="3 16">Belongs to the DNA polymerase type-Y family.</text>
</comment>
<protein>
    <recommendedName>
        <fullName evidence="4 16">DNA repair protein REV1</fullName>
        <ecNumber evidence="16">2.7.7.-</ecNumber>
    </recommendedName>
</protein>
<dbReference type="InterPro" id="IPR031991">
    <property type="entry name" value="Rev1_C"/>
</dbReference>
<accession>A0AAE8MR99</accession>
<dbReference type="Gene3D" id="6.10.250.1630">
    <property type="match status" value="2"/>
</dbReference>
<evidence type="ECO:0000256" key="7">
    <source>
        <dbReference type="ARBA" id="ARBA00022695"/>
    </source>
</evidence>
<evidence type="ECO:0000256" key="2">
    <source>
        <dbReference type="ARBA" id="ARBA00004173"/>
    </source>
</evidence>
<dbReference type="CDD" id="cd17719">
    <property type="entry name" value="BRCT_Rev1"/>
    <property type="match status" value="1"/>
</dbReference>
<dbReference type="PROSITE" id="PS50173">
    <property type="entry name" value="UMUC"/>
    <property type="match status" value="1"/>
</dbReference>
<dbReference type="FunFam" id="3.30.70.270:FF:000040">
    <property type="entry name" value="DNA repair protein REV1"/>
    <property type="match status" value="1"/>
</dbReference>
<feature type="compositionally biased region" description="Low complexity" evidence="18">
    <location>
        <begin position="858"/>
        <end position="873"/>
    </location>
</feature>
<keyword evidence="11 16" id="KW-0238">DNA-binding</keyword>
<dbReference type="Gene3D" id="3.30.70.270">
    <property type="match status" value="1"/>
</dbReference>
<dbReference type="InterPro" id="IPR001357">
    <property type="entry name" value="BRCT_dom"/>
</dbReference>